<feature type="compositionally biased region" description="Polar residues" evidence="1">
    <location>
        <begin position="455"/>
        <end position="465"/>
    </location>
</feature>
<dbReference type="PANTHER" id="PTHR45632">
    <property type="entry name" value="LD33804P"/>
    <property type="match status" value="1"/>
</dbReference>
<evidence type="ECO:0000259" key="2">
    <source>
        <dbReference type="PROSITE" id="PS50097"/>
    </source>
</evidence>
<feature type="compositionally biased region" description="Basic and acidic residues" evidence="1">
    <location>
        <begin position="1224"/>
        <end position="1240"/>
    </location>
</feature>
<dbReference type="InterPro" id="IPR000210">
    <property type="entry name" value="BTB/POZ_dom"/>
</dbReference>
<feature type="compositionally biased region" description="Basic residues" evidence="1">
    <location>
        <begin position="1204"/>
        <end position="1215"/>
    </location>
</feature>
<feature type="region of interest" description="Disordered" evidence="1">
    <location>
        <begin position="600"/>
        <end position="666"/>
    </location>
</feature>
<feature type="region of interest" description="Disordered" evidence="1">
    <location>
        <begin position="1030"/>
        <end position="1065"/>
    </location>
</feature>
<feature type="region of interest" description="Disordered" evidence="1">
    <location>
        <begin position="1176"/>
        <end position="1260"/>
    </location>
</feature>
<name>A0AAE1APH9_9GAST</name>
<evidence type="ECO:0000256" key="1">
    <source>
        <dbReference type="SAM" id="MobiDB-lite"/>
    </source>
</evidence>
<gene>
    <name evidence="3" type="ORF">RRG08_061526</name>
</gene>
<feature type="compositionally biased region" description="Basic and acidic residues" evidence="1">
    <location>
        <begin position="249"/>
        <end position="258"/>
    </location>
</feature>
<feature type="region of interest" description="Disordered" evidence="1">
    <location>
        <begin position="361"/>
        <end position="466"/>
    </location>
</feature>
<keyword evidence="4" id="KW-1185">Reference proteome</keyword>
<dbReference type="SMART" id="SM00225">
    <property type="entry name" value="BTB"/>
    <property type="match status" value="1"/>
</dbReference>
<dbReference type="AlphaFoldDB" id="A0AAE1APH9"/>
<feature type="domain" description="BTB" evidence="2">
    <location>
        <begin position="865"/>
        <end position="932"/>
    </location>
</feature>
<sequence>MRRRLPAAKYKPSSSQTQKATWGTSSSGGGNTASAGCGNAMETAQGLDTGSGAVQAGPAEYMKAFMTAQGMNLSELGMSQRNLGELAVLAGIKQRIEQHPTEVSDLERQYLAQCTTEEQRQALLTSGAFGNDSTAMAALSAFYGQLGVDIASGTKRSQDYPSASTSTVGVSGGVPDGVLGELLVVPNNKRQRRISQAEVEKRLREAELNHVTQQSQHHLHHFQQLQQQQQHLEVVPKSSHQGSIGVSVSDKHLVKREPTSPTGVEGLKSRQQQHNHHPLQHQHHTQQHHHQQQLTVPSPINMSNFAVSTANGMGMVPIPSSSSASSAHEQAYWDSQAASNMALMGLTTSVAPLMATQAHSQAQVQHLAGHPHQGLSSGHTASHEVPMNLTYHEADKTNSPSSQSSHPHQRQMDESPSVQDPLPDTASLAAQVEVTTSSVKSPRRRASSSPRSGSHQGDPSLSQRDQVWFPHGQGFKKENQEVVCLPDPLPVPVYSQKIAAAREEGTSMRHRSEIIRETARFFLGLKYWWSSADYTRISELVVQHFPDLKDDSTGDGMNNYRRIQRDLSMCARNLRRSKKPRKMRELSSSDLANAMMVSEEDGNQHHQGAAPENRKRPTRPKGTLYGAAAERKAKRQAGASTARAKKAKSQQAAGQAGGLEAAGSSNMAESVVGSEPAGVGVTEDMTAAAALMQQQFMQQSPVSSVSSGYISQHPSAHLLPTAHLMPSLHTHPALHGQHLQQMNASILQQEGANISVEEAHTAKRLVKEEPAGTDSLEHTHSGMKANMVAPMQRTMSPTIGLEADGQSSAAAELAKQRVLRDMEEADKLNQAQVHPASSLKVYVDPDHGSDLQERFSALWRKGKFFDASLGVANKKLHVHKLVLLAMSPYLQETFKNADPRSQLEVNLPSDTTYETAKAFLKYIYEGVLEVDTSSVRSLHKIATMLQMNKLAQYCQNFAQQLQEEAEQALQRLGETNAMTSDLQRATARYVTEEHLHFKAGYLAEAQQAEAGATQPHFLHQDALAQHRALVAASSPTSTSHHQQHHHHQQPNAGSSSELLLSSGGPASAQDLATQHLIQAALARHQAGSPSSTAVPASSALYQQQEALSAVSGGVSVSDNNSALLQRLTSPALAAYWQAHTLTELMSRGGVTSDPSNQTSASELAAIAAAAAAATTSSSSLPLSSSSEDQRHLGKGGGRGSGIHPSHHHHHHHQQPHHQQQQHQQHKENQQWAQHADDPSHHHGSMLPETCLPGDLSRGNS</sequence>
<reference evidence="3" key="1">
    <citation type="journal article" date="2023" name="G3 (Bethesda)">
        <title>A reference genome for the long-term kleptoplast-retaining sea slug Elysia crispata morphotype clarki.</title>
        <authorList>
            <person name="Eastman K.E."/>
            <person name="Pendleton A.L."/>
            <person name="Shaikh M.A."/>
            <person name="Suttiyut T."/>
            <person name="Ogas R."/>
            <person name="Tomko P."/>
            <person name="Gavelis G."/>
            <person name="Widhalm J.R."/>
            <person name="Wisecaver J.H."/>
        </authorList>
    </citation>
    <scope>NUCLEOTIDE SEQUENCE</scope>
    <source>
        <strain evidence="3">ECLA1</strain>
    </source>
</reference>
<dbReference type="SUPFAM" id="SSF54695">
    <property type="entry name" value="POZ domain"/>
    <property type="match status" value="1"/>
</dbReference>
<dbReference type="EMBL" id="JAWDGP010001469">
    <property type="protein sequence ID" value="KAK3791513.1"/>
    <property type="molecule type" value="Genomic_DNA"/>
</dbReference>
<evidence type="ECO:0000313" key="3">
    <source>
        <dbReference type="EMBL" id="KAK3791513.1"/>
    </source>
</evidence>
<feature type="compositionally biased region" description="Basic residues" evidence="1">
    <location>
        <begin position="271"/>
        <end position="291"/>
    </location>
</feature>
<dbReference type="InterPro" id="IPR011333">
    <property type="entry name" value="SKP1/BTB/POZ_sf"/>
</dbReference>
<comment type="caution">
    <text evidence="3">The sequence shown here is derived from an EMBL/GenBank/DDBJ whole genome shotgun (WGS) entry which is preliminary data.</text>
</comment>
<evidence type="ECO:0000313" key="4">
    <source>
        <dbReference type="Proteomes" id="UP001283361"/>
    </source>
</evidence>
<feature type="compositionally biased region" description="Low complexity" evidence="1">
    <location>
        <begin position="649"/>
        <end position="665"/>
    </location>
</feature>
<feature type="compositionally biased region" description="Low complexity" evidence="1">
    <location>
        <begin position="1049"/>
        <end position="1065"/>
    </location>
</feature>
<dbReference type="Proteomes" id="UP001283361">
    <property type="component" value="Unassembled WGS sequence"/>
</dbReference>
<dbReference type="Pfam" id="PF00651">
    <property type="entry name" value="BTB"/>
    <property type="match status" value="1"/>
</dbReference>
<protein>
    <recommendedName>
        <fullName evidence="2">BTB domain-containing protein</fullName>
    </recommendedName>
</protein>
<accession>A0AAE1APH9</accession>
<feature type="compositionally biased region" description="Low complexity" evidence="1">
    <location>
        <begin position="1176"/>
        <end position="1186"/>
    </location>
</feature>
<feature type="compositionally biased region" description="Low complexity" evidence="1">
    <location>
        <begin position="222"/>
        <end position="232"/>
    </location>
</feature>
<dbReference type="Gene3D" id="3.30.710.10">
    <property type="entry name" value="Potassium Channel Kv1.1, Chain A"/>
    <property type="match status" value="1"/>
</dbReference>
<organism evidence="3 4">
    <name type="scientific">Elysia crispata</name>
    <name type="common">lettuce slug</name>
    <dbReference type="NCBI Taxonomy" id="231223"/>
    <lineage>
        <taxon>Eukaryota</taxon>
        <taxon>Metazoa</taxon>
        <taxon>Spiralia</taxon>
        <taxon>Lophotrochozoa</taxon>
        <taxon>Mollusca</taxon>
        <taxon>Gastropoda</taxon>
        <taxon>Heterobranchia</taxon>
        <taxon>Euthyneura</taxon>
        <taxon>Panpulmonata</taxon>
        <taxon>Sacoglossa</taxon>
        <taxon>Placobranchoidea</taxon>
        <taxon>Plakobranchidae</taxon>
        <taxon>Elysia</taxon>
    </lineage>
</organism>
<proteinExistence type="predicted"/>
<feature type="region of interest" description="Disordered" evidence="1">
    <location>
        <begin position="1"/>
        <end position="36"/>
    </location>
</feature>
<dbReference type="PROSITE" id="PS50097">
    <property type="entry name" value="BTB"/>
    <property type="match status" value="1"/>
</dbReference>
<feature type="region of interest" description="Disordered" evidence="1">
    <location>
        <begin position="210"/>
        <end position="294"/>
    </location>
</feature>